<keyword evidence="1" id="KW-0472">Membrane</keyword>
<keyword evidence="1 2" id="KW-0812">Transmembrane</keyword>
<proteinExistence type="predicted"/>
<dbReference type="GeneID" id="24441085"/>
<reference evidence="3" key="1">
    <citation type="journal article" date="2006" name="PLoS Biol.">
        <title>Macronuclear genome sequence of the ciliate Tetrahymena thermophila, a model eukaryote.</title>
        <authorList>
            <person name="Eisen J.A."/>
            <person name="Coyne R.S."/>
            <person name="Wu M."/>
            <person name="Wu D."/>
            <person name="Thiagarajan M."/>
            <person name="Wortman J.R."/>
            <person name="Badger J.H."/>
            <person name="Ren Q."/>
            <person name="Amedeo P."/>
            <person name="Jones K.M."/>
            <person name="Tallon L.J."/>
            <person name="Delcher A.L."/>
            <person name="Salzberg S.L."/>
            <person name="Silva J.C."/>
            <person name="Haas B.J."/>
            <person name="Majoros W.H."/>
            <person name="Farzad M."/>
            <person name="Carlton J.M."/>
            <person name="Smith R.K. Jr."/>
            <person name="Garg J."/>
            <person name="Pearlman R.E."/>
            <person name="Karrer K.M."/>
            <person name="Sun L."/>
            <person name="Manning G."/>
            <person name="Elde N.C."/>
            <person name="Turkewitz A.P."/>
            <person name="Asai D.J."/>
            <person name="Wilkes D.E."/>
            <person name="Wang Y."/>
            <person name="Cai H."/>
            <person name="Collins K."/>
            <person name="Stewart B.A."/>
            <person name="Lee S.R."/>
            <person name="Wilamowska K."/>
            <person name="Weinberg Z."/>
            <person name="Ruzzo W.L."/>
            <person name="Wloga D."/>
            <person name="Gaertig J."/>
            <person name="Frankel J."/>
            <person name="Tsao C.-C."/>
            <person name="Gorovsky M.A."/>
            <person name="Keeling P.J."/>
            <person name="Waller R.F."/>
            <person name="Patron N.J."/>
            <person name="Cherry J.M."/>
            <person name="Stover N.A."/>
            <person name="Krieger C.J."/>
            <person name="del Toro C."/>
            <person name="Ryder H.F."/>
            <person name="Williamson S.C."/>
            <person name="Barbeau R.A."/>
            <person name="Hamilton E.P."/>
            <person name="Orias E."/>
        </authorList>
    </citation>
    <scope>NUCLEOTIDE SEQUENCE [LARGE SCALE GENOMIC DNA]</scope>
    <source>
        <strain evidence="3">SB210</strain>
    </source>
</reference>
<sequence>MVNQIIYLNSFRYQMRKILSHFIYQKVILLIKRYNSEHCIKLHKIFYYKYNKNNVIFNQFTFIQYLQQNQFYYVIYSLYFLAQFSILHSSFLDFLIKKLHFQYYLISKQLNKSNQNQKQIFQLKYCLQTPHFSHQNYIMKIINQIYQFVLTNLLNHFLLQIQFQNQKKILNNSNVIFNLLAIIEKAINIFRKSLCKINGLVNISKSTINLAKKYPKKFNRIFKQMAKSNLGMPTTVPYIYSQGLRKRDMLRFILLYQNVELFIPFAIRLDVC</sequence>
<name>W7XBC1_TETTS</name>
<dbReference type="Proteomes" id="UP000009168">
    <property type="component" value="Unassembled WGS sequence"/>
</dbReference>
<dbReference type="KEGG" id="tet:TTHERM_000920759"/>
<dbReference type="EMBL" id="GG662213">
    <property type="protein sequence ID" value="EWS70976.1"/>
    <property type="molecule type" value="Genomic_DNA"/>
</dbReference>
<evidence type="ECO:0000256" key="1">
    <source>
        <dbReference type="SAM" id="Phobius"/>
    </source>
</evidence>
<dbReference type="AlphaFoldDB" id="W7XBC1"/>
<accession>W7XBC1</accession>
<keyword evidence="3" id="KW-1185">Reference proteome</keyword>
<organism evidence="2 3">
    <name type="scientific">Tetrahymena thermophila (strain SB210)</name>
    <dbReference type="NCBI Taxonomy" id="312017"/>
    <lineage>
        <taxon>Eukaryota</taxon>
        <taxon>Sar</taxon>
        <taxon>Alveolata</taxon>
        <taxon>Ciliophora</taxon>
        <taxon>Intramacronucleata</taxon>
        <taxon>Oligohymenophorea</taxon>
        <taxon>Hymenostomatida</taxon>
        <taxon>Tetrahymenina</taxon>
        <taxon>Tetrahymenidae</taxon>
        <taxon>Tetrahymena</taxon>
    </lineage>
</organism>
<feature type="transmembrane region" description="Helical" evidence="1">
    <location>
        <begin position="71"/>
        <end position="96"/>
    </location>
</feature>
<protein>
    <submittedName>
        <fullName evidence="2">Transmembrane protein, putative</fullName>
    </submittedName>
</protein>
<evidence type="ECO:0000313" key="3">
    <source>
        <dbReference type="Proteomes" id="UP000009168"/>
    </source>
</evidence>
<keyword evidence="1" id="KW-1133">Transmembrane helix</keyword>
<evidence type="ECO:0000313" key="2">
    <source>
        <dbReference type="EMBL" id="EWS70976.1"/>
    </source>
</evidence>
<gene>
    <name evidence="2" type="ORF">TTHERM_000920759</name>
</gene>
<dbReference type="InParanoid" id="W7XBC1"/>
<dbReference type="RefSeq" id="XP_012656491.1">
    <property type="nucleotide sequence ID" value="XM_012801037.1"/>
</dbReference>